<organism evidence="2 3">
    <name type="scientific">Mucilaginibacter litoreus</name>
    <dbReference type="NCBI Taxonomy" id="1048221"/>
    <lineage>
        <taxon>Bacteria</taxon>
        <taxon>Pseudomonadati</taxon>
        <taxon>Bacteroidota</taxon>
        <taxon>Sphingobacteriia</taxon>
        <taxon>Sphingobacteriales</taxon>
        <taxon>Sphingobacteriaceae</taxon>
        <taxon>Mucilaginibacter</taxon>
    </lineage>
</organism>
<dbReference type="GO" id="GO:0016757">
    <property type="term" value="F:glycosyltransferase activity"/>
    <property type="evidence" value="ECO:0007669"/>
    <property type="project" value="UniProtKB-KW"/>
</dbReference>
<evidence type="ECO:0000259" key="1">
    <source>
        <dbReference type="Pfam" id="PF00534"/>
    </source>
</evidence>
<evidence type="ECO:0000313" key="3">
    <source>
        <dbReference type="Proteomes" id="UP001597010"/>
    </source>
</evidence>
<keyword evidence="2" id="KW-0328">Glycosyltransferase</keyword>
<keyword evidence="2" id="KW-0808">Transferase</keyword>
<dbReference type="PANTHER" id="PTHR12526">
    <property type="entry name" value="GLYCOSYLTRANSFERASE"/>
    <property type="match status" value="1"/>
</dbReference>
<dbReference type="PANTHER" id="PTHR12526:SF630">
    <property type="entry name" value="GLYCOSYLTRANSFERASE"/>
    <property type="match status" value="1"/>
</dbReference>
<comment type="caution">
    <text evidence="2">The sequence shown here is derived from an EMBL/GenBank/DDBJ whole genome shotgun (WGS) entry which is preliminary data.</text>
</comment>
<evidence type="ECO:0000313" key="2">
    <source>
        <dbReference type="EMBL" id="MFD0795047.1"/>
    </source>
</evidence>
<dbReference type="SUPFAM" id="SSF53756">
    <property type="entry name" value="UDP-Glycosyltransferase/glycogen phosphorylase"/>
    <property type="match status" value="1"/>
</dbReference>
<dbReference type="InterPro" id="IPR001296">
    <property type="entry name" value="Glyco_trans_1"/>
</dbReference>
<feature type="domain" description="Glycosyl transferase family 1" evidence="1">
    <location>
        <begin position="161"/>
        <end position="328"/>
    </location>
</feature>
<dbReference type="CDD" id="cd03801">
    <property type="entry name" value="GT4_PimA-like"/>
    <property type="match status" value="1"/>
</dbReference>
<dbReference type="Proteomes" id="UP001597010">
    <property type="component" value="Unassembled WGS sequence"/>
</dbReference>
<protein>
    <submittedName>
        <fullName evidence="2">Glycosyltransferase family 4 protein</fullName>
        <ecNumber evidence="2">2.4.-.-</ecNumber>
    </submittedName>
</protein>
<dbReference type="EMBL" id="JBHTHZ010000013">
    <property type="protein sequence ID" value="MFD0795047.1"/>
    <property type="molecule type" value="Genomic_DNA"/>
</dbReference>
<dbReference type="Pfam" id="PF00534">
    <property type="entry name" value="Glycos_transf_1"/>
    <property type="match status" value="1"/>
</dbReference>
<gene>
    <name evidence="2" type="ORF">ACFQZX_15605</name>
</gene>
<reference evidence="3" key="1">
    <citation type="journal article" date="2019" name="Int. J. Syst. Evol. Microbiol.">
        <title>The Global Catalogue of Microorganisms (GCM) 10K type strain sequencing project: providing services to taxonomists for standard genome sequencing and annotation.</title>
        <authorList>
            <consortium name="The Broad Institute Genomics Platform"/>
            <consortium name="The Broad Institute Genome Sequencing Center for Infectious Disease"/>
            <person name="Wu L."/>
            <person name="Ma J."/>
        </authorList>
    </citation>
    <scope>NUCLEOTIDE SEQUENCE [LARGE SCALE GENOMIC DNA]</scope>
    <source>
        <strain evidence="3">CCUG 61484</strain>
    </source>
</reference>
<dbReference type="EC" id="2.4.-.-" evidence="2"/>
<keyword evidence="3" id="KW-1185">Reference proteome</keyword>
<name>A0ABW3AVG6_9SPHI</name>
<dbReference type="Gene3D" id="3.40.50.2000">
    <property type="entry name" value="Glycogen Phosphorylase B"/>
    <property type="match status" value="2"/>
</dbReference>
<proteinExistence type="predicted"/>
<sequence length="354" mass="40434">MTRTLAHSLSTICAANNWDFKLSSLYDNSSHLMPQYVRAQNFEGYNKHKVRFLLKNIFAASHPNVVILTHINLAIIGLCIKLLKPKTQVWLIAHGIEVWRPLRFHKRKLLHMSTRIICVSDHTKRMMHQWHHANPAKCVTLNNALDPFMKLPVSFNKTDRLMKKYDLTASNKVLFSLTRLASTEVYKGHDKVIKAVGRLKFKFPDIRYILAGQYDDVEYKRVLKLINDAGVKDHVILTGFIAEDELPDYFSTADLFILPSKKEGFGIVFIEALSCGLPVICGNADGSVDAIRHGELGTAIDPEDDIAIEKAIEQQLLNNTTPQYRKRIQQKCLEYFGEQTYISKLQKMLLNEPA</sequence>
<accession>A0ABW3AVG6</accession>
<dbReference type="RefSeq" id="WP_377117046.1">
    <property type="nucleotide sequence ID" value="NZ_JBHTHZ010000013.1"/>
</dbReference>